<dbReference type="InterPro" id="IPR004701">
    <property type="entry name" value="PTS_EIIA_man-typ"/>
</dbReference>
<evidence type="ECO:0000313" key="4">
    <source>
        <dbReference type="Proteomes" id="UP001589793"/>
    </source>
</evidence>
<proteinExistence type="predicted"/>
<feature type="domain" description="PTS EIIA type-4" evidence="2">
    <location>
        <begin position="1"/>
        <end position="136"/>
    </location>
</feature>
<comment type="caution">
    <text evidence="3">The sequence shown here is derived from an EMBL/GenBank/DDBJ whole genome shotgun (WGS) entry which is preliminary data.</text>
</comment>
<name>A0ABV6RD82_9MICO</name>
<dbReference type="InterPro" id="IPR036662">
    <property type="entry name" value="PTS_EIIA_man-typ_sf"/>
</dbReference>
<dbReference type="PANTHER" id="PTHR33799:SF1">
    <property type="entry name" value="PTS SYSTEM MANNOSE-SPECIFIC EIIAB COMPONENT-RELATED"/>
    <property type="match status" value="1"/>
</dbReference>
<dbReference type="Gene3D" id="3.40.50.510">
    <property type="entry name" value="Phosphotransferase system, mannose-type IIA component"/>
    <property type="match status" value="1"/>
</dbReference>
<dbReference type="PROSITE" id="PS51096">
    <property type="entry name" value="PTS_EIIA_TYPE_4"/>
    <property type="match status" value="1"/>
</dbReference>
<keyword evidence="1" id="KW-0808">Transferase</keyword>
<keyword evidence="4" id="KW-1185">Reference proteome</keyword>
<keyword evidence="3" id="KW-0762">Sugar transport</keyword>
<keyword evidence="3" id="KW-0813">Transport</keyword>
<dbReference type="SUPFAM" id="SSF53062">
    <property type="entry name" value="PTS system fructose IIA component-like"/>
    <property type="match status" value="1"/>
</dbReference>
<accession>A0ABV6RD82</accession>
<dbReference type="EMBL" id="JBHLSV010000016">
    <property type="protein sequence ID" value="MFC0674944.1"/>
    <property type="molecule type" value="Genomic_DNA"/>
</dbReference>
<dbReference type="InterPro" id="IPR051471">
    <property type="entry name" value="Bacterial_PTS_sugar_comp"/>
</dbReference>
<gene>
    <name evidence="3" type="ORF">ACFFF6_13330</name>
</gene>
<reference evidence="3 4" key="1">
    <citation type="submission" date="2024-09" db="EMBL/GenBank/DDBJ databases">
        <authorList>
            <person name="Sun Q."/>
            <person name="Mori K."/>
        </authorList>
    </citation>
    <scope>NUCLEOTIDE SEQUENCE [LARGE SCALE GENOMIC DNA]</scope>
    <source>
        <strain evidence="3 4">CICC 10874</strain>
    </source>
</reference>
<evidence type="ECO:0000313" key="3">
    <source>
        <dbReference type="EMBL" id="MFC0674944.1"/>
    </source>
</evidence>
<sequence length="136" mass="14180">MPNILIAAHGDLSTALTRTAALIVGATDHVRCFEMTADLHHTDAEQQLTALVDAGRAAEERLLVLVDIQGGSPFNICSRLLLEHGDFDLVTGVNLPMLLEALTALDPPSGASLAAAGSAAITDISTLIHASEDNDD</sequence>
<dbReference type="Pfam" id="PF03610">
    <property type="entry name" value="EIIA-man"/>
    <property type="match status" value="1"/>
</dbReference>
<organism evidence="3 4">
    <name type="scientific">Brachybacterium hainanense</name>
    <dbReference type="NCBI Taxonomy" id="1541174"/>
    <lineage>
        <taxon>Bacteria</taxon>
        <taxon>Bacillati</taxon>
        <taxon>Actinomycetota</taxon>
        <taxon>Actinomycetes</taxon>
        <taxon>Micrococcales</taxon>
        <taxon>Dermabacteraceae</taxon>
        <taxon>Brachybacterium</taxon>
    </lineage>
</organism>
<evidence type="ECO:0000259" key="2">
    <source>
        <dbReference type="PROSITE" id="PS51096"/>
    </source>
</evidence>
<protein>
    <submittedName>
        <fullName evidence="3">PTS sugar transporter subunit IIA</fullName>
    </submittedName>
</protein>
<dbReference type="PANTHER" id="PTHR33799">
    <property type="entry name" value="PTS PERMEASE-RELATED-RELATED"/>
    <property type="match status" value="1"/>
</dbReference>
<dbReference type="Proteomes" id="UP001589793">
    <property type="component" value="Unassembled WGS sequence"/>
</dbReference>
<dbReference type="RefSeq" id="WP_376981506.1">
    <property type="nucleotide sequence ID" value="NZ_JBHLSV010000016.1"/>
</dbReference>
<evidence type="ECO:0000256" key="1">
    <source>
        <dbReference type="ARBA" id="ARBA00022679"/>
    </source>
</evidence>